<feature type="non-terminal residue" evidence="6">
    <location>
        <position position="187"/>
    </location>
</feature>
<keyword evidence="2" id="KW-0444">Lipid biosynthesis</keyword>
<dbReference type="AlphaFoldDB" id="A0A382NPM6"/>
<accession>A0A382NPM6</accession>
<evidence type="ECO:0000256" key="3">
    <source>
        <dbReference type="ARBA" id="ARBA00022679"/>
    </source>
</evidence>
<dbReference type="SUPFAM" id="SSF55729">
    <property type="entry name" value="Acyl-CoA N-acyltransferases (Nat)"/>
    <property type="match status" value="1"/>
</dbReference>
<evidence type="ECO:0008006" key="7">
    <source>
        <dbReference type="Google" id="ProtNLM"/>
    </source>
</evidence>
<evidence type="ECO:0000256" key="5">
    <source>
        <dbReference type="ARBA" id="ARBA00023315"/>
    </source>
</evidence>
<dbReference type="InterPro" id="IPR052351">
    <property type="entry name" value="Ornithine_N-alpha-AT"/>
</dbReference>
<keyword evidence="4" id="KW-0443">Lipid metabolism</keyword>
<protein>
    <recommendedName>
        <fullName evidence="7">Hemolysin</fullName>
    </recommendedName>
</protein>
<evidence type="ECO:0000256" key="2">
    <source>
        <dbReference type="ARBA" id="ARBA00022516"/>
    </source>
</evidence>
<evidence type="ECO:0000256" key="4">
    <source>
        <dbReference type="ARBA" id="ARBA00023098"/>
    </source>
</evidence>
<dbReference type="GO" id="GO:0016746">
    <property type="term" value="F:acyltransferase activity"/>
    <property type="evidence" value="ECO:0007669"/>
    <property type="project" value="UniProtKB-KW"/>
</dbReference>
<comment type="pathway">
    <text evidence="1">Lipid metabolism.</text>
</comment>
<keyword evidence="5" id="KW-0012">Acyltransferase</keyword>
<reference evidence="6" key="1">
    <citation type="submission" date="2018-05" db="EMBL/GenBank/DDBJ databases">
        <authorList>
            <person name="Lanie J.A."/>
            <person name="Ng W.-L."/>
            <person name="Kazmierczak K.M."/>
            <person name="Andrzejewski T.M."/>
            <person name="Davidsen T.M."/>
            <person name="Wayne K.J."/>
            <person name="Tettelin H."/>
            <person name="Glass J.I."/>
            <person name="Rusch D."/>
            <person name="Podicherti R."/>
            <person name="Tsui H.-C.T."/>
            <person name="Winkler M.E."/>
        </authorList>
    </citation>
    <scope>NUCLEOTIDE SEQUENCE</scope>
</reference>
<dbReference type="InterPro" id="IPR016181">
    <property type="entry name" value="Acyl_CoA_acyltransferase"/>
</dbReference>
<proteinExistence type="predicted"/>
<dbReference type="Pfam" id="PF13444">
    <property type="entry name" value="Acetyltransf_5"/>
    <property type="match status" value="1"/>
</dbReference>
<dbReference type="GO" id="GO:0006629">
    <property type="term" value="P:lipid metabolic process"/>
    <property type="evidence" value="ECO:0007669"/>
    <property type="project" value="UniProtKB-KW"/>
</dbReference>
<organism evidence="6">
    <name type="scientific">marine metagenome</name>
    <dbReference type="NCBI Taxonomy" id="408172"/>
    <lineage>
        <taxon>unclassified sequences</taxon>
        <taxon>metagenomes</taxon>
        <taxon>ecological metagenomes</taxon>
    </lineage>
</organism>
<keyword evidence="3" id="KW-0808">Transferase</keyword>
<name>A0A382NPM6_9ZZZZ</name>
<dbReference type="PANTHER" id="PTHR37323:SF1">
    <property type="entry name" value="L-ORNITHINE N(ALPHA)-ACYLTRANSFERASE"/>
    <property type="match status" value="1"/>
</dbReference>
<gene>
    <name evidence="6" type="ORF">METZ01_LOCUS315988</name>
</gene>
<dbReference type="PANTHER" id="PTHR37323">
    <property type="entry name" value="GCN5-RELATED N-ACETYLTRANSFERASE"/>
    <property type="match status" value="1"/>
</dbReference>
<evidence type="ECO:0000313" key="6">
    <source>
        <dbReference type="EMBL" id="SVC63134.1"/>
    </source>
</evidence>
<dbReference type="EMBL" id="UINC01101923">
    <property type="protein sequence ID" value="SVC63134.1"/>
    <property type="molecule type" value="Genomic_DNA"/>
</dbReference>
<sequence>MDTIIPPTSISLILSELTPNKLLKYSRIGKNEIYTVNSQDSPNTINEIARLREITFRNSGGGIGKSKDVDHFDLDDDGDSQLIIWEPNEQKILGGYRYRSFPQSLNVGAEYLATSTLYNLSKEFVDQYLPFTIDLGRAFIIPEYQASKNKQNVFILDNLWDGLGALINQNVKYFLGRIVIYPELKKD</sequence>
<evidence type="ECO:0000256" key="1">
    <source>
        <dbReference type="ARBA" id="ARBA00005189"/>
    </source>
</evidence>